<gene>
    <name evidence="6" type="ORF">OVA965_LOCUS4610</name>
    <name evidence="7" type="ORF">TMI583_LOCUS4608</name>
</gene>
<evidence type="ECO:0000259" key="5">
    <source>
        <dbReference type="PROSITE" id="PS50089"/>
    </source>
</evidence>
<accession>A0A8S2H238</accession>
<evidence type="ECO:0000313" key="8">
    <source>
        <dbReference type="Proteomes" id="UP000682733"/>
    </source>
</evidence>
<dbReference type="PANTHER" id="PTHR10131">
    <property type="entry name" value="TNF RECEPTOR ASSOCIATED FACTOR"/>
    <property type="match status" value="1"/>
</dbReference>
<organism evidence="7 8">
    <name type="scientific">Didymodactylos carnosus</name>
    <dbReference type="NCBI Taxonomy" id="1234261"/>
    <lineage>
        <taxon>Eukaryota</taxon>
        <taxon>Metazoa</taxon>
        <taxon>Spiralia</taxon>
        <taxon>Gnathifera</taxon>
        <taxon>Rotifera</taxon>
        <taxon>Eurotatoria</taxon>
        <taxon>Bdelloidea</taxon>
        <taxon>Philodinida</taxon>
        <taxon>Philodinidae</taxon>
        <taxon>Didymodactylos</taxon>
    </lineage>
</organism>
<dbReference type="InterPro" id="IPR001841">
    <property type="entry name" value="Znf_RING"/>
</dbReference>
<dbReference type="Proteomes" id="UP000677228">
    <property type="component" value="Unassembled WGS sequence"/>
</dbReference>
<name>A0A8S2H238_9BILA</name>
<feature type="domain" description="RING-type" evidence="5">
    <location>
        <begin position="21"/>
        <end position="61"/>
    </location>
</feature>
<dbReference type="Pfam" id="PF13923">
    <property type="entry name" value="zf-C3HC4_2"/>
    <property type="match status" value="1"/>
</dbReference>
<protein>
    <recommendedName>
        <fullName evidence="5">RING-type domain-containing protein</fullName>
    </recommendedName>
</protein>
<dbReference type="EMBL" id="CAJOBA010001228">
    <property type="protein sequence ID" value="CAF3583614.1"/>
    <property type="molecule type" value="Genomic_DNA"/>
</dbReference>
<evidence type="ECO:0000313" key="6">
    <source>
        <dbReference type="EMBL" id="CAF0800307.1"/>
    </source>
</evidence>
<proteinExistence type="predicted"/>
<evidence type="ECO:0000256" key="3">
    <source>
        <dbReference type="PROSITE-ProRule" id="PRU00175"/>
    </source>
</evidence>
<dbReference type="AlphaFoldDB" id="A0A8S2H238"/>
<comment type="caution">
    <text evidence="7">The sequence shown here is derived from an EMBL/GenBank/DDBJ whole genome shotgun (WGS) entry which is preliminary data.</text>
</comment>
<evidence type="ECO:0000256" key="1">
    <source>
        <dbReference type="ARBA" id="ARBA00022771"/>
    </source>
</evidence>
<feature type="coiled-coil region" evidence="4">
    <location>
        <begin position="141"/>
        <end position="200"/>
    </location>
</feature>
<dbReference type="InterPro" id="IPR013083">
    <property type="entry name" value="Znf_RING/FYVE/PHD"/>
</dbReference>
<keyword evidence="1 3" id="KW-0479">Metal-binding</keyword>
<keyword evidence="4" id="KW-0175">Coiled coil</keyword>
<reference evidence="7" key="1">
    <citation type="submission" date="2021-02" db="EMBL/GenBank/DDBJ databases">
        <authorList>
            <person name="Nowell W R."/>
        </authorList>
    </citation>
    <scope>NUCLEOTIDE SEQUENCE</scope>
</reference>
<dbReference type="GO" id="GO:0008270">
    <property type="term" value="F:zinc ion binding"/>
    <property type="evidence" value="ECO:0007669"/>
    <property type="project" value="UniProtKB-KW"/>
</dbReference>
<evidence type="ECO:0000256" key="2">
    <source>
        <dbReference type="ARBA" id="ARBA00022833"/>
    </source>
</evidence>
<dbReference type="PROSITE" id="PS50089">
    <property type="entry name" value="ZF_RING_2"/>
    <property type="match status" value="1"/>
</dbReference>
<dbReference type="PANTHER" id="PTHR10131:SF94">
    <property type="entry name" value="TNF RECEPTOR-ASSOCIATED FACTOR 4"/>
    <property type="match status" value="1"/>
</dbReference>
<evidence type="ECO:0000256" key="4">
    <source>
        <dbReference type="SAM" id="Coils"/>
    </source>
</evidence>
<sequence>MGISTESIVSYGDTPVDPVICSICHGILWKPVTCAECESTYCGECIDTWLQTANGKTCPKCGCEFKGIRVSRVLLQLLSKLQIRCEHTPNGCAEVLFYDALQNHLLECKYEVRCSKCAALYRKEQGHDRNDCLEKQMKDQNDAFQTRLTDQQVVIQNLEKQMKDQTAEFEKKLAQHQDALQELQRLGQNLQNENNKHQGKSF</sequence>
<dbReference type="Gene3D" id="3.30.40.10">
    <property type="entry name" value="Zinc/RING finger domain, C3HC4 (zinc finger)"/>
    <property type="match status" value="2"/>
</dbReference>
<dbReference type="EMBL" id="CAJNOK010001228">
    <property type="protein sequence ID" value="CAF0800307.1"/>
    <property type="molecule type" value="Genomic_DNA"/>
</dbReference>
<dbReference type="SUPFAM" id="SSF49599">
    <property type="entry name" value="TRAF domain-like"/>
    <property type="match status" value="1"/>
</dbReference>
<dbReference type="Proteomes" id="UP000682733">
    <property type="component" value="Unassembled WGS sequence"/>
</dbReference>
<evidence type="ECO:0000313" key="7">
    <source>
        <dbReference type="EMBL" id="CAF3583614.1"/>
    </source>
</evidence>
<dbReference type="SUPFAM" id="SSF57850">
    <property type="entry name" value="RING/U-box"/>
    <property type="match status" value="1"/>
</dbReference>
<keyword evidence="1 3" id="KW-0863">Zinc-finger</keyword>
<keyword evidence="2" id="KW-0862">Zinc</keyword>